<gene>
    <name evidence="3" type="ORF">EHS15_06815</name>
</gene>
<dbReference type="EMBL" id="RQHW01000026">
    <property type="protein sequence ID" value="TGN19806.1"/>
    <property type="molecule type" value="Genomic_DNA"/>
</dbReference>
<comment type="caution">
    <text evidence="3">The sequence shown here is derived from an EMBL/GenBank/DDBJ whole genome shotgun (WGS) entry which is preliminary data.</text>
</comment>
<dbReference type="InterPro" id="IPR000073">
    <property type="entry name" value="AB_hydrolase_1"/>
</dbReference>
<dbReference type="GO" id="GO:0016020">
    <property type="term" value="C:membrane"/>
    <property type="evidence" value="ECO:0007669"/>
    <property type="project" value="TreeGrafter"/>
</dbReference>
<evidence type="ECO:0000259" key="2">
    <source>
        <dbReference type="Pfam" id="PF00561"/>
    </source>
</evidence>
<keyword evidence="4" id="KW-1185">Reference proteome</keyword>
<keyword evidence="1 3" id="KW-0378">Hydrolase</keyword>
<dbReference type="InterPro" id="IPR050266">
    <property type="entry name" value="AB_hydrolase_sf"/>
</dbReference>
<evidence type="ECO:0000313" key="3">
    <source>
        <dbReference type="EMBL" id="TGN19806.1"/>
    </source>
</evidence>
<dbReference type="OrthoDB" id="53505at2"/>
<feature type="domain" description="AB hydrolase-1" evidence="2">
    <location>
        <begin position="29"/>
        <end position="271"/>
    </location>
</feature>
<dbReference type="Pfam" id="PF00561">
    <property type="entry name" value="Abhydrolase_1"/>
    <property type="match status" value="1"/>
</dbReference>
<sequence>MSDPNSNQGILLSDGFQLQYKIEGKGIPAIVVGSSLYYDRTFSKELREHLKIYFLDHRGFAPSNSNRDKSTYELNLLLEDIELARKEFGLEQFLIIGHSGHGFLALEYAKKYPARVLGVVMMCLAPSYSYANHAESEKYLADSVDQGRKEFLAGNMALLGKKIEEAPEKAFITYCLLTGAKSWYDYKFDASSLWEGVEVNMTMFDYVWGEVFRDIDITQGLAEFHKPVFLALGRYDFLVPPPYTWNAVRDLFANLTVRIFEKSSHAPHFEESQSFDKELLDWSQGIGSVLK</sequence>
<dbReference type="AlphaFoldDB" id="A0A4V3JY45"/>
<organism evidence="3 4">
    <name type="scientific">Leptospira idonii</name>
    <dbReference type="NCBI Taxonomy" id="1193500"/>
    <lineage>
        <taxon>Bacteria</taxon>
        <taxon>Pseudomonadati</taxon>
        <taxon>Spirochaetota</taxon>
        <taxon>Spirochaetia</taxon>
        <taxon>Leptospirales</taxon>
        <taxon>Leptospiraceae</taxon>
        <taxon>Leptospira</taxon>
    </lineage>
</organism>
<dbReference type="Proteomes" id="UP000298058">
    <property type="component" value="Unassembled WGS sequence"/>
</dbReference>
<dbReference type="PANTHER" id="PTHR43798">
    <property type="entry name" value="MONOACYLGLYCEROL LIPASE"/>
    <property type="match status" value="1"/>
</dbReference>
<dbReference type="SUPFAM" id="SSF53474">
    <property type="entry name" value="alpha/beta-Hydrolases"/>
    <property type="match status" value="1"/>
</dbReference>
<dbReference type="GO" id="GO:0016787">
    <property type="term" value="F:hydrolase activity"/>
    <property type="evidence" value="ECO:0007669"/>
    <property type="project" value="UniProtKB-KW"/>
</dbReference>
<dbReference type="PANTHER" id="PTHR43798:SF31">
    <property type="entry name" value="AB HYDROLASE SUPERFAMILY PROTEIN YCLE"/>
    <property type="match status" value="1"/>
</dbReference>
<evidence type="ECO:0000256" key="1">
    <source>
        <dbReference type="ARBA" id="ARBA00022801"/>
    </source>
</evidence>
<accession>A0A4V3JY45</accession>
<protein>
    <submittedName>
        <fullName evidence="3">Alpha/beta hydrolase</fullName>
    </submittedName>
</protein>
<reference evidence="3" key="1">
    <citation type="journal article" date="2019" name="PLoS Negl. Trop. Dis.">
        <title>Revisiting the worldwide diversity of Leptospira species in the environment.</title>
        <authorList>
            <person name="Vincent A.T."/>
            <person name="Schiettekatte O."/>
            <person name="Bourhy P."/>
            <person name="Veyrier F.J."/>
            <person name="Picardeau M."/>
        </authorList>
    </citation>
    <scope>NUCLEOTIDE SEQUENCE [LARGE SCALE GENOMIC DNA]</scope>
    <source>
        <strain evidence="3">201300427</strain>
    </source>
</reference>
<dbReference type="RefSeq" id="WP_135759809.1">
    <property type="nucleotide sequence ID" value="NZ_RQHW01000026.1"/>
</dbReference>
<name>A0A4V3JY45_9LEPT</name>
<proteinExistence type="predicted"/>
<evidence type="ECO:0000313" key="4">
    <source>
        <dbReference type="Proteomes" id="UP000298058"/>
    </source>
</evidence>
<dbReference type="Gene3D" id="3.40.50.1820">
    <property type="entry name" value="alpha/beta hydrolase"/>
    <property type="match status" value="1"/>
</dbReference>
<dbReference type="InterPro" id="IPR029058">
    <property type="entry name" value="AB_hydrolase_fold"/>
</dbReference>